<accession>A0ABQ4QM79</accession>
<evidence type="ECO:0000313" key="5">
    <source>
        <dbReference type="EMBL" id="GJD46149.1"/>
    </source>
</evidence>
<comment type="catalytic activity">
    <reaction evidence="1">
        <text>3-hydroxy-2-methylpropanoyl-CoA + H2O = 3-hydroxy-2-methylpropanoate + CoA + H(+)</text>
        <dbReference type="Rhea" id="RHEA:20888"/>
        <dbReference type="ChEBI" id="CHEBI:11805"/>
        <dbReference type="ChEBI" id="CHEBI:15377"/>
        <dbReference type="ChEBI" id="CHEBI:15378"/>
        <dbReference type="ChEBI" id="CHEBI:57287"/>
        <dbReference type="ChEBI" id="CHEBI:57340"/>
        <dbReference type="EC" id="3.1.2.4"/>
    </reaction>
</comment>
<proteinExistence type="predicted"/>
<evidence type="ECO:0000256" key="3">
    <source>
        <dbReference type="ARBA" id="ARBA00022801"/>
    </source>
</evidence>
<dbReference type="InterPro" id="IPR029045">
    <property type="entry name" value="ClpP/crotonase-like_dom_sf"/>
</dbReference>
<evidence type="ECO:0000259" key="4">
    <source>
        <dbReference type="Pfam" id="PF16113"/>
    </source>
</evidence>
<dbReference type="Pfam" id="PF16113">
    <property type="entry name" value="ECH_2"/>
    <property type="match status" value="1"/>
</dbReference>
<sequence>MSDILVERTGALGRIRLNRPKALNALTHGMVGAIDAALDRFGADPGVAAILLTGEGARGLCAGGDLRLLYESAGPGFAEDFWRDEYRLDARIARLEKPFVAIMDGITMGGGVGLSGHARHRVVTERSRIAMPETGIGYLPDVGGTWLLPRAPGEIGTYLGLTGAQMGAADAIFAGFADALVPAAALPGLVDALAALPQGAKQEAGHAAVRAAIHARAVTPEPTPLGEARALIDACFAFDRVADILAALAADGSEFATRTRTTLLEKSPSSLVLTLRLLRLGRTSARLEDCLEREFHASLALLAEGDFREGIRAAVIDKDKTPRWSPTTLDAVDLERIEAWLAPRAAPVFPVPADASRPAPASRGAR</sequence>
<evidence type="ECO:0000256" key="1">
    <source>
        <dbReference type="ARBA" id="ARBA00001709"/>
    </source>
</evidence>
<dbReference type="EC" id="3.1.2.4" evidence="2"/>
<dbReference type="PANTHER" id="PTHR43176:SF3">
    <property type="entry name" value="3-HYDROXYISOBUTYRYL-COA HYDROLASE, MITOCHONDRIAL"/>
    <property type="match status" value="1"/>
</dbReference>
<evidence type="ECO:0000256" key="2">
    <source>
        <dbReference type="ARBA" id="ARBA00011915"/>
    </source>
</evidence>
<feature type="domain" description="Enoyl-CoA hydratase/isomerase" evidence="4">
    <location>
        <begin position="13"/>
        <end position="340"/>
    </location>
</feature>
<gene>
    <name evidence="5" type="primary">caiD_2</name>
    <name evidence="5" type="ORF">AFCDBAGC_4029</name>
</gene>
<dbReference type="CDD" id="cd06558">
    <property type="entry name" value="crotonase-like"/>
    <property type="match status" value="1"/>
</dbReference>
<organism evidence="5 6">
    <name type="scientific">Methylobacterium cerastii</name>
    <dbReference type="NCBI Taxonomy" id="932741"/>
    <lineage>
        <taxon>Bacteria</taxon>
        <taxon>Pseudomonadati</taxon>
        <taxon>Pseudomonadota</taxon>
        <taxon>Alphaproteobacteria</taxon>
        <taxon>Hyphomicrobiales</taxon>
        <taxon>Methylobacteriaceae</taxon>
        <taxon>Methylobacterium</taxon>
    </lineage>
</organism>
<evidence type="ECO:0000313" key="6">
    <source>
        <dbReference type="Proteomes" id="UP001055117"/>
    </source>
</evidence>
<dbReference type="PANTHER" id="PTHR43176">
    <property type="entry name" value="3-HYDROXYISOBUTYRYL-COA HYDROLASE-RELATED"/>
    <property type="match status" value="1"/>
</dbReference>
<name>A0ABQ4QM79_9HYPH</name>
<dbReference type="NCBIfam" id="NF004127">
    <property type="entry name" value="PRK05617.1"/>
    <property type="match status" value="1"/>
</dbReference>
<dbReference type="RefSeq" id="WP_238272821.1">
    <property type="nucleotide sequence ID" value="NZ_BPQG01000068.1"/>
</dbReference>
<comment type="caution">
    <text evidence="5">The sequence shown here is derived from an EMBL/GenBank/DDBJ whole genome shotgun (WGS) entry which is preliminary data.</text>
</comment>
<dbReference type="EMBL" id="BPQG01000068">
    <property type="protein sequence ID" value="GJD46149.1"/>
    <property type="molecule type" value="Genomic_DNA"/>
</dbReference>
<keyword evidence="6" id="KW-1185">Reference proteome</keyword>
<dbReference type="InterPro" id="IPR032259">
    <property type="entry name" value="HIBYL-CoA-H"/>
</dbReference>
<dbReference type="InterPro" id="IPR045004">
    <property type="entry name" value="ECH_dom"/>
</dbReference>
<protein>
    <recommendedName>
        <fullName evidence="2">3-hydroxyisobutyryl-CoA hydrolase</fullName>
        <ecNumber evidence="2">3.1.2.4</ecNumber>
    </recommendedName>
</protein>
<reference evidence="5 6" key="1">
    <citation type="journal article" date="2021" name="Front. Microbiol.">
        <title>Comprehensive Comparative Genomics and Phenotyping of Methylobacterium Species.</title>
        <authorList>
            <person name="Alessa O."/>
            <person name="Ogura Y."/>
            <person name="Fujitani Y."/>
            <person name="Takami H."/>
            <person name="Hayashi T."/>
            <person name="Sahin N."/>
            <person name="Tani A."/>
        </authorList>
    </citation>
    <scope>NUCLEOTIDE SEQUENCE [LARGE SCALE GENOMIC DNA]</scope>
    <source>
        <strain evidence="5 6">DSM 23679</strain>
    </source>
</reference>
<dbReference type="Proteomes" id="UP001055117">
    <property type="component" value="Unassembled WGS sequence"/>
</dbReference>
<dbReference type="SUPFAM" id="SSF52096">
    <property type="entry name" value="ClpP/crotonase"/>
    <property type="match status" value="1"/>
</dbReference>
<dbReference type="Gene3D" id="3.90.226.10">
    <property type="entry name" value="2-enoyl-CoA Hydratase, Chain A, domain 1"/>
    <property type="match status" value="1"/>
</dbReference>
<keyword evidence="3" id="KW-0378">Hydrolase</keyword>